<dbReference type="EMBL" id="PPGH01000037">
    <property type="protein sequence ID" value="PQJ95655.1"/>
    <property type="molecule type" value="Genomic_DNA"/>
</dbReference>
<dbReference type="Proteomes" id="UP000239936">
    <property type="component" value="Unassembled WGS sequence"/>
</dbReference>
<sequence>MSGRWLMNIALLALVIGLILLIQRDLTTARTPPLLTELNAADLLVIEIVRDGEPTITLGRAPTGWRMEAPLQLDADPNQINRLLAILDTPVQRSFPAQSADREQLSLTPPKLRLRLNTLEFAFGGIDPVAYHRYVESAGLVHLIEDRIYPALIAPPLAYLSRQLLPRGFTPVFGRVNGVALAADTLATLATMTAERLELVADTPRDAAATLVELSAADGAQWQFAVSEDRRRWRLNLPTNPATPHAKPSLLYVLTTAPVLTPDPEAIDPTGDSTTAAAPNAAAENTLPSDPDALIPSDAAFEPPAVRLTPDGEQPLDEDAAPAPTRKLYGEPDKDAPSGFGDDPFAPEPAAAPDAATFR</sequence>
<reference evidence="2 3" key="1">
    <citation type="submission" date="2018-01" db="EMBL/GenBank/DDBJ databases">
        <title>The complete genome sequence of Chromatium okenii LaCa, a purple sulfur bacterium with a turbulent life.</title>
        <authorList>
            <person name="Luedin S.M."/>
            <person name="Liechti N."/>
            <person name="Storelli N."/>
            <person name="Danza F."/>
            <person name="Wittwer M."/>
            <person name="Pothier J.F."/>
            <person name="Tonolla M.A."/>
        </authorList>
    </citation>
    <scope>NUCLEOTIDE SEQUENCE [LARGE SCALE GENOMIC DNA]</scope>
    <source>
        <strain evidence="2 3">LaCa</strain>
    </source>
</reference>
<dbReference type="RefSeq" id="WP_105074669.1">
    <property type="nucleotide sequence ID" value="NZ_PPGH01000037.1"/>
</dbReference>
<name>A0A2S7XPK3_9GAMM</name>
<evidence type="ECO:0000313" key="2">
    <source>
        <dbReference type="EMBL" id="PQJ95655.1"/>
    </source>
</evidence>
<feature type="compositionally biased region" description="Low complexity" evidence="1">
    <location>
        <begin position="342"/>
        <end position="359"/>
    </location>
</feature>
<proteinExistence type="predicted"/>
<dbReference type="AlphaFoldDB" id="A0A2S7XPK3"/>
<evidence type="ECO:0000313" key="3">
    <source>
        <dbReference type="Proteomes" id="UP000239936"/>
    </source>
</evidence>
<organism evidence="2 3">
    <name type="scientific">Chromatium okenii</name>
    <dbReference type="NCBI Taxonomy" id="61644"/>
    <lineage>
        <taxon>Bacteria</taxon>
        <taxon>Pseudomonadati</taxon>
        <taxon>Pseudomonadota</taxon>
        <taxon>Gammaproteobacteria</taxon>
        <taxon>Chromatiales</taxon>
        <taxon>Chromatiaceae</taxon>
        <taxon>Chromatium</taxon>
    </lineage>
</organism>
<feature type="region of interest" description="Disordered" evidence="1">
    <location>
        <begin position="283"/>
        <end position="359"/>
    </location>
</feature>
<comment type="caution">
    <text evidence="2">The sequence shown here is derived from an EMBL/GenBank/DDBJ whole genome shotgun (WGS) entry which is preliminary data.</text>
</comment>
<protein>
    <recommendedName>
        <fullName evidence="4">DUF4340 domain-containing protein</fullName>
    </recommendedName>
</protein>
<dbReference type="OrthoDB" id="5759990at2"/>
<evidence type="ECO:0000256" key="1">
    <source>
        <dbReference type="SAM" id="MobiDB-lite"/>
    </source>
</evidence>
<evidence type="ECO:0008006" key="4">
    <source>
        <dbReference type="Google" id="ProtNLM"/>
    </source>
</evidence>
<gene>
    <name evidence="2" type="ORF">CXB77_16390</name>
</gene>
<keyword evidence="3" id="KW-1185">Reference proteome</keyword>
<accession>A0A2S7XPK3</accession>